<name>A0A0C3QD44_9AGAM</name>
<sequence>MELPPDVLYYIFVLAQAGVSEPRNVSTTVSHVCQLWRAVAVHASILWTTVTFDSDRSQFDDEALFLERSRDASLEIEITGQPFDTPGTSTVRLRAIIALIRPHSHRWRVLKVSGLPPRVFTMLFDDLRSVDAPALETLVVAQQAWTSRADWAFRPFESGTPSLRDLRLKKVPWDFTAPLFNNLQKLILDGIPGRARALDAEALYTVVERSPELEEVHIWPFPTRAVEAGEPLLASRVPPIRRDRLKKLHIDSPATIEALLSVVLAPSLLRFPPLYHMRPALFPVICRLNPLTSLRELTITGPDGPDPAFDGLVGYLPEMLRALESLEGLNFYYFDFRDRWLRCLETSCPRLKQLALTGCAGFTAESLQRVMAHRMGAEEMQSLNTLWIVDCQGLTMEQDLQSWLVANLAYLRLA</sequence>
<dbReference type="HOGENOM" id="CLU_055177_0_0_1"/>
<dbReference type="OrthoDB" id="2269034at2759"/>
<proteinExistence type="predicted"/>
<keyword evidence="2" id="KW-1185">Reference proteome</keyword>
<dbReference type="InterPro" id="IPR032675">
    <property type="entry name" value="LRR_dom_sf"/>
</dbReference>
<reference evidence="1 2" key="1">
    <citation type="submission" date="2014-04" db="EMBL/GenBank/DDBJ databases">
        <authorList>
            <consortium name="DOE Joint Genome Institute"/>
            <person name="Kuo A."/>
            <person name="Girlanda M."/>
            <person name="Perotto S."/>
            <person name="Kohler A."/>
            <person name="Nagy L.G."/>
            <person name="Floudas D."/>
            <person name="Copeland A."/>
            <person name="Barry K.W."/>
            <person name="Cichocki N."/>
            <person name="Veneault-Fourrey C."/>
            <person name="LaButti K."/>
            <person name="Lindquist E.A."/>
            <person name="Lipzen A."/>
            <person name="Lundell T."/>
            <person name="Morin E."/>
            <person name="Murat C."/>
            <person name="Sun H."/>
            <person name="Tunlid A."/>
            <person name="Henrissat B."/>
            <person name="Grigoriev I.V."/>
            <person name="Hibbett D.S."/>
            <person name="Martin F."/>
            <person name="Nordberg H.P."/>
            <person name="Cantor M.N."/>
            <person name="Hua S.X."/>
        </authorList>
    </citation>
    <scope>NUCLEOTIDE SEQUENCE [LARGE SCALE GENOMIC DNA]</scope>
    <source>
        <strain evidence="1 2">MUT 4182</strain>
    </source>
</reference>
<evidence type="ECO:0000313" key="2">
    <source>
        <dbReference type="Proteomes" id="UP000054248"/>
    </source>
</evidence>
<accession>A0A0C3QD44</accession>
<reference evidence="2" key="2">
    <citation type="submission" date="2015-01" db="EMBL/GenBank/DDBJ databases">
        <title>Evolutionary Origins and Diversification of the Mycorrhizal Mutualists.</title>
        <authorList>
            <consortium name="DOE Joint Genome Institute"/>
            <consortium name="Mycorrhizal Genomics Consortium"/>
            <person name="Kohler A."/>
            <person name="Kuo A."/>
            <person name="Nagy L.G."/>
            <person name="Floudas D."/>
            <person name="Copeland A."/>
            <person name="Barry K.W."/>
            <person name="Cichocki N."/>
            <person name="Veneault-Fourrey C."/>
            <person name="LaButti K."/>
            <person name="Lindquist E.A."/>
            <person name="Lipzen A."/>
            <person name="Lundell T."/>
            <person name="Morin E."/>
            <person name="Murat C."/>
            <person name="Riley R."/>
            <person name="Ohm R."/>
            <person name="Sun H."/>
            <person name="Tunlid A."/>
            <person name="Henrissat B."/>
            <person name="Grigoriev I.V."/>
            <person name="Hibbett D.S."/>
            <person name="Martin F."/>
        </authorList>
    </citation>
    <scope>NUCLEOTIDE SEQUENCE [LARGE SCALE GENOMIC DNA]</scope>
    <source>
        <strain evidence="2">MUT 4182</strain>
    </source>
</reference>
<dbReference type="STRING" id="1051891.A0A0C3QD44"/>
<organism evidence="1 2">
    <name type="scientific">Tulasnella calospora MUT 4182</name>
    <dbReference type="NCBI Taxonomy" id="1051891"/>
    <lineage>
        <taxon>Eukaryota</taxon>
        <taxon>Fungi</taxon>
        <taxon>Dikarya</taxon>
        <taxon>Basidiomycota</taxon>
        <taxon>Agaricomycotina</taxon>
        <taxon>Agaricomycetes</taxon>
        <taxon>Cantharellales</taxon>
        <taxon>Tulasnellaceae</taxon>
        <taxon>Tulasnella</taxon>
    </lineage>
</organism>
<dbReference type="SUPFAM" id="SSF52047">
    <property type="entry name" value="RNI-like"/>
    <property type="match status" value="1"/>
</dbReference>
<dbReference type="EMBL" id="KN822990">
    <property type="protein sequence ID" value="KIO28795.1"/>
    <property type="molecule type" value="Genomic_DNA"/>
</dbReference>
<protein>
    <submittedName>
        <fullName evidence="1">Uncharacterized protein</fullName>
    </submittedName>
</protein>
<dbReference type="Proteomes" id="UP000054248">
    <property type="component" value="Unassembled WGS sequence"/>
</dbReference>
<gene>
    <name evidence="1" type="ORF">M407DRAFT_22051</name>
</gene>
<dbReference type="Gene3D" id="3.80.10.10">
    <property type="entry name" value="Ribonuclease Inhibitor"/>
    <property type="match status" value="1"/>
</dbReference>
<evidence type="ECO:0000313" key="1">
    <source>
        <dbReference type="EMBL" id="KIO28795.1"/>
    </source>
</evidence>
<dbReference type="AlphaFoldDB" id="A0A0C3QD44"/>